<dbReference type="EMBL" id="FQZN01000003">
    <property type="protein sequence ID" value="SHI50489.1"/>
    <property type="molecule type" value="Genomic_DNA"/>
</dbReference>
<dbReference type="AlphaFoldDB" id="A0A1M6BP17"/>
<proteinExistence type="predicted"/>
<name>A0A1M6BP17_9BACE</name>
<feature type="transmembrane region" description="Helical" evidence="1">
    <location>
        <begin position="124"/>
        <end position="143"/>
    </location>
</feature>
<keyword evidence="1" id="KW-0472">Membrane</keyword>
<evidence type="ECO:0000313" key="2">
    <source>
        <dbReference type="EMBL" id="SHI50489.1"/>
    </source>
</evidence>
<keyword evidence="3" id="KW-1185">Reference proteome</keyword>
<feature type="transmembrane region" description="Helical" evidence="1">
    <location>
        <begin position="99"/>
        <end position="118"/>
    </location>
</feature>
<accession>A0A1M6BP17</accession>
<gene>
    <name evidence="2" type="ORF">SAMN05444350_10385</name>
</gene>
<evidence type="ECO:0000313" key="3">
    <source>
        <dbReference type="Proteomes" id="UP000184192"/>
    </source>
</evidence>
<sequence>MTSKILFLILMSAFFFVPMILHRSRRQFMTRFYLRMTALVAARKLYRLILLILLYVFHFLYLCVHYNDIGVVASTIAFAIFFVFMDVERWLQRLHEERTPFCIAALAAVVFAFTPHLFTLAVTVSFVLLAALFYPSRIVISLWKNKADRKMLLEDTEMLIIYYY</sequence>
<protein>
    <submittedName>
        <fullName evidence="2">Uncharacterized protein</fullName>
    </submittedName>
</protein>
<keyword evidence="1" id="KW-0812">Transmembrane</keyword>
<feature type="transmembrane region" description="Helical" evidence="1">
    <location>
        <begin position="6"/>
        <end position="24"/>
    </location>
</feature>
<organism evidence="2 3">
    <name type="scientific">Bacteroides stercorirosoris</name>
    <dbReference type="NCBI Taxonomy" id="871324"/>
    <lineage>
        <taxon>Bacteria</taxon>
        <taxon>Pseudomonadati</taxon>
        <taxon>Bacteroidota</taxon>
        <taxon>Bacteroidia</taxon>
        <taxon>Bacteroidales</taxon>
        <taxon>Bacteroidaceae</taxon>
        <taxon>Bacteroides</taxon>
    </lineage>
</organism>
<feature type="transmembrane region" description="Helical" evidence="1">
    <location>
        <begin position="69"/>
        <end position="87"/>
    </location>
</feature>
<reference evidence="3" key="1">
    <citation type="submission" date="2016-11" db="EMBL/GenBank/DDBJ databases">
        <authorList>
            <person name="Varghese N."/>
            <person name="Submissions S."/>
        </authorList>
    </citation>
    <scope>NUCLEOTIDE SEQUENCE [LARGE SCALE GENOMIC DNA]</scope>
    <source>
        <strain evidence="3">DSM 26884</strain>
    </source>
</reference>
<dbReference type="eggNOG" id="ENOG5030SYD">
    <property type="taxonomic scope" value="Bacteria"/>
</dbReference>
<feature type="transmembrane region" description="Helical" evidence="1">
    <location>
        <begin position="45"/>
        <end position="63"/>
    </location>
</feature>
<keyword evidence="1" id="KW-1133">Transmembrane helix</keyword>
<evidence type="ECO:0000256" key="1">
    <source>
        <dbReference type="SAM" id="Phobius"/>
    </source>
</evidence>
<dbReference type="Proteomes" id="UP000184192">
    <property type="component" value="Unassembled WGS sequence"/>
</dbReference>